<evidence type="ECO:0000313" key="2">
    <source>
        <dbReference type="EMBL" id="UUY05713.1"/>
    </source>
</evidence>
<reference evidence="3" key="1">
    <citation type="submission" date="2021-11" db="EMBL/GenBank/DDBJ databases">
        <title>Cultivation dependent microbiological survey of springs from the worlds oldest radium mine currently devoted to the extraction of radon-saturated water.</title>
        <authorList>
            <person name="Kapinusova G."/>
            <person name="Smrhova T."/>
            <person name="Strejcek M."/>
            <person name="Suman J."/>
            <person name="Jani K."/>
            <person name="Pajer P."/>
            <person name="Uhlik O."/>
        </authorList>
    </citation>
    <scope>NUCLEOTIDE SEQUENCE [LARGE SCALE GENOMIC DNA]</scope>
    <source>
        <strain evidence="3">J379</strain>
    </source>
</reference>
<feature type="region of interest" description="Disordered" evidence="1">
    <location>
        <begin position="88"/>
        <end position="112"/>
    </location>
</feature>
<evidence type="ECO:0000313" key="3">
    <source>
        <dbReference type="Proteomes" id="UP001058860"/>
    </source>
</evidence>
<organism evidence="2 3">
    <name type="scientific">Svornostia abyssi</name>
    <dbReference type="NCBI Taxonomy" id="2898438"/>
    <lineage>
        <taxon>Bacteria</taxon>
        <taxon>Bacillati</taxon>
        <taxon>Actinomycetota</taxon>
        <taxon>Thermoleophilia</taxon>
        <taxon>Solirubrobacterales</taxon>
        <taxon>Baekduiaceae</taxon>
        <taxon>Svornostia</taxon>
    </lineage>
</organism>
<gene>
    <name evidence="2" type="ORF">LRS13_09385</name>
</gene>
<accession>A0ABY5PM11</accession>
<protein>
    <submittedName>
        <fullName evidence="2">Uncharacterized protein</fullName>
    </submittedName>
</protein>
<feature type="compositionally biased region" description="Basic and acidic residues" evidence="1">
    <location>
        <begin position="91"/>
        <end position="112"/>
    </location>
</feature>
<dbReference type="Proteomes" id="UP001058860">
    <property type="component" value="Chromosome"/>
</dbReference>
<name>A0ABY5PM11_9ACTN</name>
<keyword evidence="3" id="KW-1185">Reference proteome</keyword>
<sequence length="130" mass="14061">MRDVSIDWSTAHVTADAVLTVGLDANAAAPWVAEFERLAASWGSEGRGQTWNAVELGGDHRTVTVRGLDLDAEPDGLQRYLSDLVRTANEGSHHERARAEQDADDAMGRHAAREADAVRLTEAFRRAPAG</sequence>
<dbReference type="RefSeq" id="WP_353866158.1">
    <property type="nucleotide sequence ID" value="NZ_CP088295.1"/>
</dbReference>
<dbReference type="EMBL" id="CP088295">
    <property type="protein sequence ID" value="UUY05713.1"/>
    <property type="molecule type" value="Genomic_DNA"/>
</dbReference>
<evidence type="ECO:0000256" key="1">
    <source>
        <dbReference type="SAM" id="MobiDB-lite"/>
    </source>
</evidence>
<proteinExistence type="predicted"/>